<sequence>MSHRPNAATLAANGITDYIKQHQLNPGDPLPTEARLCEALNLSRSSVREAVRTLASLDIVEVRHGHGTFVGTLSLSPLVQGLVLRTTIDSANSFAHLREVVEVRIGLDLSMAAELCRAFTPDDAEHLLALVDDMHDKHASGQSFAEQDRAYHQRLNSLISNSLIRELCDAFWQIHMDVLPLMKVQMPGDIEKTIEAHAAIVHALQAGDEQRYREKVLEHYAPLQRAIAAEQEG</sequence>
<dbReference type="InterPro" id="IPR036390">
    <property type="entry name" value="WH_DNA-bd_sf"/>
</dbReference>
<dbReference type="GO" id="GO:0003700">
    <property type="term" value="F:DNA-binding transcription factor activity"/>
    <property type="evidence" value="ECO:0007669"/>
    <property type="project" value="InterPro"/>
</dbReference>
<dbReference type="InterPro" id="IPR036388">
    <property type="entry name" value="WH-like_DNA-bd_sf"/>
</dbReference>
<dbReference type="SUPFAM" id="SSF48008">
    <property type="entry name" value="GntR ligand-binding domain-like"/>
    <property type="match status" value="1"/>
</dbReference>
<gene>
    <name evidence="5" type="ORF">QPX54_10445</name>
</gene>
<dbReference type="PRINTS" id="PR00035">
    <property type="entry name" value="HTHGNTR"/>
</dbReference>
<dbReference type="Pfam" id="PF00392">
    <property type="entry name" value="GntR"/>
    <property type="match status" value="1"/>
</dbReference>
<dbReference type="EMBL" id="JASNVP010000011">
    <property type="protein sequence ID" value="MDK4326917.1"/>
    <property type="molecule type" value="Genomic_DNA"/>
</dbReference>
<evidence type="ECO:0000259" key="4">
    <source>
        <dbReference type="PROSITE" id="PS50949"/>
    </source>
</evidence>
<keyword evidence="2" id="KW-0238">DNA-binding</keyword>
<dbReference type="AlphaFoldDB" id="A0AAP4F738"/>
<keyword evidence="3" id="KW-0804">Transcription</keyword>
<proteinExistence type="predicted"/>
<evidence type="ECO:0000256" key="1">
    <source>
        <dbReference type="ARBA" id="ARBA00023015"/>
    </source>
</evidence>
<dbReference type="Gene3D" id="1.20.120.530">
    <property type="entry name" value="GntR ligand-binding domain-like"/>
    <property type="match status" value="1"/>
</dbReference>
<comment type="caution">
    <text evidence="5">The sequence shown here is derived from an EMBL/GenBank/DDBJ whole genome shotgun (WGS) entry which is preliminary data.</text>
</comment>
<reference evidence="5" key="1">
    <citation type="submission" date="2023-05" db="EMBL/GenBank/DDBJ databases">
        <title>Metabolic capabilities are highly conserved among human nasal-associated Corynebacterium species in pangenomic analyses.</title>
        <authorList>
            <person name="Tran T.H."/>
            <person name="Roberts A.Q."/>
            <person name="Escapa I.F."/>
            <person name="Gao W."/>
            <person name="Conlan S."/>
            <person name="Kong H."/>
            <person name="Segre J.A."/>
            <person name="Kelly M.S."/>
            <person name="Lemon K.P."/>
        </authorList>
    </citation>
    <scope>NUCLEOTIDE SEQUENCE</scope>
    <source>
        <strain evidence="5">KPL2654</strain>
    </source>
</reference>
<dbReference type="SMART" id="SM00895">
    <property type="entry name" value="FCD"/>
    <property type="match status" value="1"/>
</dbReference>
<organism evidence="5 6">
    <name type="scientific">Corynebacterium propinquum</name>
    <dbReference type="NCBI Taxonomy" id="43769"/>
    <lineage>
        <taxon>Bacteria</taxon>
        <taxon>Bacillati</taxon>
        <taxon>Actinomycetota</taxon>
        <taxon>Actinomycetes</taxon>
        <taxon>Mycobacteriales</taxon>
        <taxon>Corynebacteriaceae</taxon>
        <taxon>Corynebacterium</taxon>
    </lineage>
</organism>
<feature type="domain" description="HTH gntR-type" evidence="4">
    <location>
        <begin position="5"/>
        <end position="73"/>
    </location>
</feature>
<dbReference type="InterPro" id="IPR008920">
    <property type="entry name" value="TF_FadR/GntR_C"/>
</dbReference>
<dbReference type="PANTHER" id="PTHR43537:SF5">
    <property type="entry name" value="UXU OPERON TRANSCRIPTIONAL REGULATOR"/>
    <property type="match status" value="1"/>
</dbReference>
<keyword evidence="1" id="KW-0805">Transcription regulation</keyword>
<evidence type="ECO:0000256" key="2">
    <source>
        <dbReference type="ARBA" id="ARBA00023125"/>
    </source>
</evidence>
<protein>
    <submittedName>
        <fullName evidence="5">FadR/GntR family transcriptional regulator</fullName>
    </submittedName>
</protein>
<dbReference type="Proteomes" id="UP001226160">
    <property type="component" value="Unassembled WGS sequence"/>
</dbReference>
<accession>A0AAP4F738</accession>
<dbReference type="PANTHER" id="PTHR43537">
    <property type="entry name" value="TRANSCRIPTIONAL REGULATOR, GNTR FAMILY"/>
    <property type="match status" value="1"/>
</dbReference>
<dbReference type="Pfam" id="PF07729">
    <property type="entry name" value="FCD"/>
    <property type="match status" value="1"/>
</dbReference>
<dbReference type="InterPro" id="IPR000524">
    <property type="entry name" value="Tscrpt_reg_HTH_GntR"/>
</dbReference>
<dbReference type="GO" id="GO:0003677">
    <property type="term" value="F:DNA binding"/>
    <property type="evidence" value="ECO:0007669"/>
    <property type="project" value="UniProtKB-KW"/>
</dbReference>
<dbReference type="SUPFAM" id="SSF46785">
    <property type="entry name" value="Winged helix' DNA-binding domain"/>
    <property type="match status" value="1"/>
</dbReference>
<dbReference type="PROSITE" id="PS50949">
    <property type="entry name" value="HTH_GNTR"/>
    <property type="match status" value="1"/>
</dbReference>
<evidence type="ECO:0000313" key="5">
    <source>
        <dbReference type="EMBL" id="MDK4326917.1"/>
    </source>
</evidence>
<evidence type="ECO:0000313" key="6">
    <source>
        <dbReference type="Proteomes" id="UP001226160"/>
    </source>
</evidence>
<dbReference type="Gene3D" id="1.10.10.10">
    <property type="entry name" value="Winged helix-like DNA-binding domain superfamily/Winged helix DNA-binding domain"/>
    <property type="match status" value="1"/>
</dbReference>
<dbReference type="CDD" id="cd07377">
    <property type="entry name" value="WHTH_GntR"/>
    <property type="match status" value="1"/>
</dbReference>
<dbReference type="InterPro" id="IPR011711">
    <property type="entry name" value="GntR_C"/>
</dbReference>
<dbReference type="SMART" id="SM00345">
    <property type="entry name" value="HTH_GNTR"/>
    <property type="match status" value="1"/>
</dbReference>
<dbReference type="RefSeq" id="WP_239210702.1">
    <property type="nucleotide sequence ID" value="NZ_JAKRDM010000001.1"/>
</dbReference>
<name>A0AAP4F738_9CORY</name>
<evidence type="ECO:0000256" key="3">
    <source>
        <dbReference type="ARBA" id="ARBA00023163"/>
    </source>
</evidence>